<accession>A0A9X2FGF2</accession>
<comment type="caution">
    <text evidence="1">The sequence shown here is derived from an EMBL/GenBank/DDBJ whole genome shotgun (WGS) entry which is preliminary data.</text>
</comment>
<gene>
    <name evidence="1" type="ORF">NG895_28750</name>
</gene>
<reference evidence="1" key="1">
    <citation type="submission" date="2022-06" db="EMBL/GenBank/DDBJ databases">
        <title>Aeoliella straminimaris, a novel planctomycete from sediments.</title>
        <authorList>
            <person name="Vitorino I.R."/>
            <person name="Lage O.M."/>
        </authorList>
    </citation>
    <scope>NUCLEOTIDE SEQUENCE</scope>
    <source>
        <strain evidence="1">ICT_H6.2</strain>
    </source>
</reference>
<keyword evidence="2" id="KW-1185">Reference proteome</keyword>
<sequence>MLRELLERWKNWLGDHELEQAIRDELVRHRYPRQASRIEDAQMVAIERPGWVQVWQFRVETNRDGEPVTLYGAVRDDGRHGTEVELSIDPQPVAKQLAVWSEGLIVRLRAR</sequence>
<organism evidence="1 2">
    <name type="scientific">Aeoliella straminimaris</name>
    <dbReference type="NCBI Taxonomy" id="2954799"/>
    <lineage>
        <taxon>Bacteria</taxon>
        <taxon>Pseudomonadati</taxon>
        <taxon>Planctomycetota</taxon>
        <taxon>Planctomycetia</taxon>
        <taxon>Pirellulales</taxon>
        <taxon>Lacipirellulaceae</taxon>
        <taxon>Aeoliella</taxon>
    </lineage>
</organism>
<evidence type="ECO:0000313" key="2">
    <source>
        <dbReference type="Proteomes" id="UP001155241"/>
    </source>
</evidence>
<dbReference type="EMBL" id="JAMXLR010000092">
    <property type="protein sequence ID" value="MCO6047913.1"/>
    <property type="molecule type" value="Genomic_DNA"/>
</dbReference>
<proteinExistence type="predicted"/>
<evidence type="ECO:0000313" key="1">
    <source>
        <dbReference type="EMBL" id="MCO6047913.1"/>
    </source>
</evidence>
<name>A0A9X2FGF2_9BACT</name>
<dbReference type="AlphaFoldDB" id="A0A9X2FGF2"/>
<dbReference type="Proteomes" id="UP001155241">
    <property type="component" value="Unassembled WGS sequence"/>
</dbReference>
<dbReference type="RefSeq" id="WP_252856019.1">
    <property type="nucleotide sequence ID" value="NZ_JAMXLR010000092.1"/>
</dbReference>
<protein>
    <submittedName>
        <fullName evidence="1">Uncharacterized protein</fullName>
    </submittedName>
</protein>